<dbReference type="AlphaFoldDB" id="A0AAP9XXZ5"/>
<dbReference type="Proteomes" id="UP001056386">
    <property type="component" value="Chromosome 2"/>
</dbReference>
<evidence type="ECO:0000313" key="8">
    <source>
        <dbReference type="Proteomes" id="UP001056386"/>
    </source>
</evidence>
<keyword evidence="3 4" id="KW-0472">Membrane</keyword>
<dbReference type="RefSeq" id="WP_012733925.1">
    <property type="nucleotide sequence ID" value="NZ_CP021075.1"/>
</dbReference>
<feature type="transmembrane region" description="Helical" evidence="4">
    <location>
        <begin position="338"/>
        <end position="357"/>
    </location>
</feature>
<evidence type="ECO:0000313" key="5">
    <source>
        <dbReference type="EMBL" id="QPQ90034.1"/>
    </source>
</evidence>
<reference evidence="5 7" key="1">
    <citation type="submission" date="2020-12" db="EMBL/GenBank/DDBJ databases">
        <title>FDA dAtabase for Regulatory Grade micrObial Sequences (FDA-ARGOS): Supporting development and validation of Infectious Disease Dx tests.</title>
        <authorList>
            <person name="Minogue T."/>
            <person name="Wolcott M."/>
            <person name="Wasieloski L."/>
            <person name="Aguilar W."/>
            <person name="Moore D."/>
            <person name="Jaissle J."/>
            <person name="Tallon L."/>
            <person name="Sadzewicz L."/>
            <person name="Zhao X."/>
            <person name="Boylan J."/>
            <person name="Ott S."/>
            <person name="Bowen H."/>
            <person name="Vavikolanu K."/>
            <person name="Mehta A."/>
            <person name="Aluvathingal J."/>
            <person name="Nadendla S."/>
            <person name="Yan Y."/>
            <person name="Sichtig H."/>
        </authorList>
    </citation>
    <scope>NUCLEOTIDE SEQUENCE [LARGE SCALE GENOMIC DNA]</scope>
    <source>
        <strain evidence="5 7">FDAARGOS_949</strain>
    </source>
</reference>
<accession>A0AAP9XXZ5</accession>
<feature type="transmembrane region" description="Helical" evidence="4">
    <location>
        <begin position="271"/>
        <end position="293"/>
    </location>
</feature>
<feature type="transmembrane region" description="Helical" evidence="4">
    <location>
        <begin position="77"/>
        <end position="95"/>
    </location>
</feature>
<dbReference type="Gene3D" id="1.20.1250.20">
    <property type="entry name" value="MFS general substrate transporter like domains"/>
    <property type="match status" value="1"/>
</dbReference>
<dbReference type="PANTHER" id="PTHR42910:SF1">
    <property type="entry name" value="MAJOR FACILITATOR SUPERFAMILY (MFS) PROFILE DOMAIN-CONTAINING PROTEIN"/>
    <property type="match status" value="1"/>
</dbReference>
<reference evidence="6" key="2">
    <citation type="submission" date="2022-06" db="EMBL/GenBank/DDBJ databases">
        <title>Draft genome sequence of Burkholderia glumae strain GR20004 isolated from rice panicle showing bacterial panicle blight.</title>
        <authorList>
            <person name="Choi S.Y."/>
            <person name="Lee Y.H."/>
        </authorList>
    </citation>
    <scope>NUCLEOTIDE SEQUENCE</scope>
    <source>
        <strain evidence="6">GR20004</strain>
    </source>
</reference>
<dbReference type="SUPFAM" id="SSF103473">
    <property type="entry name" value="MFS general substrate transporter"/>
    <property type="match status" value="1"/>
</dbReference>
<dbReference type="PANTHER" id="PTHR42910">
    <property type="entry name" value="TRANSPORTER SCO4007-RELATED"/>
    <property type="match status" value="1"/>
</dbReference>
<gene>
    <name evidence="5" type="ORF">I6H06_10630</name>
    <name evidence="6" type="ORF">NFI99_06050</name>
</gene>
<evidence type="ECO:0000256" key="2">
    <source>
        <dbReference type="ARBA" id="ARBA00022989"/>
    </source>
</evidence>
<dbReference type="InterPro" id="IPR011701">
    <property type="entry name" value="MFS"/>
</dbReference>
<feature type="transmembrane region" description="Helical" evidence="4">
    <location>
        <begin position="134"/>
        <end position="153"/>
    </location>
</feature>
<protein>
    <submittedName>
        <fullName evidence="5">MFS transporter</fullName>
    </submittedName>
</protein>
<evidence type="ECO:0000256" key="1">
    <source>
        <dbReference type="ARBA" id="ARBA00022692"/>
    </source>
</evidence>
<feature type="transmembrane region" description="Helical" evidence="4">
    <location>
        <begin position="240"/>
        <end position="259"/>
    </location>
</feature>
<feature type="transmembrane region" description="Helical" evidence="4">
    <location>
        <begin position="215"/>
        <end position="234"/>
    </location>
</feature>
<dbReference type="Proteomes" id="UP000594892">
    <property type="component" value="Chromosome 1"/>
</dbReference>
<sequence length="391" mass="41015">MQASKTLSRTEQWLFCLATGFSVAAVVYQQSMTEAIAAGFQVPAGLLSRLSVATQLGYGLGLVLGLPLGDLVAPRRLVPGVVGALGLVVAAEAAAPSLEVLTVLCLLAGMLSIGGQLLIAYCAKAFAPEQRNRVVGGMMSALFGGLLCARVLSGWGAEHIGWRHVYLLAGGLTLSWAAGLARVLGPVPMGTPPRYGQMLRRQLGLWRGYPELRRLALVAACFFAASNGIWANVVSLAHATLNWSAGQTGLLACTSIVALRAPQLARRLQRHLHWTGVIALFGVVLAAVSLAGFAIGTHVAMIVVFFIGCDLCIRSVHVISQGRVLSLDPGAASRLSSLFMTVFFTGAALGSWLGGIVARHYGWPGMFLFPLLCAGTGVALLRSGEVRFSPA</sequence>
<dbReference type="Pfam" id="PF07690">
    <property type="entry name" value="MFS_1"/>
    <property type="match status" value="1"/>
</dbReference>
<keyword evidence="1 4" id="KW-0812">Transmembrane</keyword>
<name>A0AAP9XXZ5_BURGL</name>
<feature type="transmembrane region" description="Helical" evidence="4">
    <location>
        <begin position="101"/>
        <end position="122"/>
    </location>
</feature>
<evidence type="ECO:0000313" key="6">
    <source>
        <dbReference type="EMBL" id="USS41829.1"/>
    </source>
</evidence>
<feature type="transmembrane region" description="Helical" evidence="4">
    <location>
        <begin position="363"/>
        <end position="381"/>
    </location>
</feature>
<organism evidence="5 7">
    <name type="scientific">Burkholderia glumae</name>
    <name type="common">Pseudomonas glumae</name>
    <dbReference type="NCBI Taxonomy" id="337"/>
    <lineage>
        <taxon>Bacteria</taxon>
        <taxon>Pseudomonadati</taxon>
        <taxon>Pseudomonadota</taxon>
        <taxon>Betaproteobacteria</taxon>
        <taxon>Burkholderiales</taxon>
        <taxon>Burkholderiaceae</taxon>
        <taxon>Burkholderia</taxon>
    </lineage>
</organism>
<evidence type="ECO:0000256" key="3">
    <source>
        <dbReference type="ARBA" id="ARBA00023136"/>
    </source>
</evidence>
<dbReference type="InterPro" id="IPR036259">
    <property type="entry name" value="MFS_trans_sf"/>
</dbReference>
<feature type="transmembrane region" description="Helical" evidence="4">
    <location>
        <begin position="47"/>
        <end position="65"/>
    </location>
</feature>
<dbReference type="GO" id="GO:0022857">
    <property type="term" value="F:transmembrane transporter activity"/>
    <property type="evidence" value="ECO:0007669"/>
    <property type="project" value="InterPro"/>
</dbReference>
<dbReference type="GeneID" id="45694768"/>
<evidence type="ECO:0000313" key="7">
    <source>
        <dbReference type="Proteomes" id="UP000594892"/>
    </source>
</evidence>
<proteinExistence type="predicted"/>
<keyword evidence="2 4" id="KW-1133">Transmembrane helix</keyword>
<dbReference type="EMBL" id="CP065600">
    <property type="protein sequence ID" value="QPQ90034.1"/>
    <property type="molecule type" value="Genomic_DNA"/>
</dbReference>
<keyword evidence="8" id="KW-1185">Reference proteome</keyword>
<feature type="transmembrane region" description="Helical" evidence="4">
    <location>
        <begin position="299"/>
        <end position="317"/>
    </location>
</feature>
<dbReference type="EMBL" id="CP099583">
    <property type="protein sequence ID" value="USS41829.1"/>
    <property type="molecule type" value="Genomic_DNA"/>
</dbReference>
<evidence type="ECO:0000256" key="4">
    <source>
        <dbReference type="SAM" id="Phobius"/>
    </source>
</evidence>
<feature type="transmembrane region" description="Helical" evidence="4">
    <location>
        <begin position="165"/>
        <end position="184"/>
    </location>
</feature>